<name>A0A840RE80_9NEIS</name>
<dbReference type="EMBL" id="JACHHN010000003">
    <property type="protein sequence ID" value="MBB5190828.1"/>
    <property type="molecule type" value="Genomic_DNA"/>
</dbReference>
<dbReference type="AlphaFoldDB" id="A0A840RE80"/>
<gene>
    <name evidence="2" type="ORF">HNQ50_001551</name>
</gene>
<keyword evidence="3" id="KW-1185">Reference proteome</keyword>
<evidence type="ECO:0000313" key="2">
    <source>
        <dbReference type="EMBL" id="MBB5190828.1"/>
    </source>
</evidence>
<evidence type="ECO:0000313" key="3">
    <source>
        <dbReference type="Proteomes" id="UP000543030"/>
    </source>
</evidence>
<sequence>MTLNSPGRNASIVAGFRRKGAAEDRNDDSVECMLNLPLPLPLKLKLKLVLGLLLIFFPRQSQAPKKRRETLGSRPTEGSPEGRHPAATVIWSASVFVGVPTKGAGWGRLSLVTFFGAAEVAKQRK</sequence>
<evidence type="ECO:0000256" key="1">
    <source>
        <dbReference type="SAM" id="MobiDB-lite"/>
    </source>
</evidence>
<feature type="region of interest" description="Disordered" evidence="1">
    <location>
        <begin position="62"/>
        <end position="84"/>
    </location>
</feature>
<accession>A0A840RE80</accession>
<proteinExistence type="predicted"/>
<organism evidence="2 3">
    <name type="scientific">Silvimonas terrae</name>
    <dbReference type="NCBI Taxonomy" id="300266"/>
    <lineage>
        <taxon>Bacteria</taxon>
        <taxon>Pseudomonadati</taxon>
        <taxon>Pseudomonadota</taxon>
        <taxon>Betaproteobacteria</taxon>
        <taxon>Neisseriales</taxon>
        <taxon>Chitinibacteraceae</taxon>
        <taxon>Silvimonas</taxon>
    </lineage>
</organism>
<dbReference type="Proteomes" id="UP000543030">
    <property type="component" value="Unassembled WGS sequence"/>
</dbReference>
<protein>
    <submittedName>
        <fullName evidence="2">Uncharacterized protein</fullName>
    </submittedName>
</protein>
<reference evidence="2 3" key="1">
    <citation type="submission" date="2020-08" db="EMBL/GenBank/DDBJ databases">
        <title>Genomic Encyclopedia of Type Strains, Phase IV (KMG-IV): sequencing the most valuable type-strain genomes for metagenomic binning, comparative biology and taxonomic classification.</title>
        <authorList>
            <person name="Goeker M."/>
        </authorList>
    </citation>
    <scope>NUCLEOTIDE SEQUENCE [LARGE SCALE GENOMIC DNA]</scope>
    <source>
        <strain evidence="2 3">DSM 18233</strain>
    </source>
</reference>
<comment type="caution">
    <text evidence="2">The sequence shown here is derived from an EMBL/GenBank/DDBJ whole genome shotgun (WGS) entry which is preliminary data.</text>
</comment>